<accession>A0ABV4XA81</accession>
<organism evidence="1 2">
    <name type="scientific">Floridaenema aerugineum BLCC-F46</name>
    <dbReference type="NCBI Taxonomy" id="3153654"/>
    <lineage>
        <taxon>Bacteria</taxon>
        <taxon>Bacillati</taxon>
        <taxon>Cyanobacteriota</taxon>
        <taxon>Cyanophyceae</taxon>
        <taxon>Oscillatoriophycideae</taxon>
        <taxon>Aerosakkonematales</taxon>
        <taxon>Aerosakkonemataceae</taxon>
        <taxon>Floridanema</taxon>
        <taxon>Floridanema aerugineum</taxon>
    </lineage>
</organism>
<dbReference type="NCBIfam" id="TIGR03492">
    <property type="entry name" value="lipid-A-disaccharide synthase-related protein"/>
    <property type="match status" value="1"/>
</dbReference>
<dbReference type="RefSeq" id="WP_413272745.1">
    <property type="nucleotide sequence ID" value="NZ_JBHFNQ010000178.1"/>
</dbReference>
<dbReference type="EMBL" id="JBHFNQ010000178">
    <property type="protein sequence ID" value="MFB2879709.1"/>
    <property type="molecule type" value="Genomic_DNA"/>
</dbReference>
<gene>
    <name evidence="1" type="ORF">ACE1CC_22885</name>
</gene>
<proteinExistence type="predicted"/>
<reference evidence="1 2" key="1">
    <citation type="submission" date="2024-09" db="EMBL/GenBank/DDBJ databases">
        <title>Floridaenema gen nov. (Aerosakkonemataceae, Aerosakkonematales ord. nov., Cyanobacteria) from benthic tropical and subtropical fresh waters, with the description of four new species.</title>
        <authorList>
            <person name="Moretto J.A."/>
            <person name="Berthold D.E."/>
            <person name="Lefler F.W."/>
            <person name="Huang I.-S."/>
            <person name="Laughinghouse H. IV."/>
        </authorList>
    </citation>
    <scope>NUCLEOTIDE SEQUENCE [LARGE SCALE GENOMIC DNA]</scope>
    <source>
        <strain evidence="1 2">BLCC-F46</strain>
    </source>
</reference>
<evidence type="ECO:0000313" key="2">
    <source>
        <dbReference type="Proteomes" id="UP001576774"/>
    </source>
</evidence>
<dbReference type="SUPFAM" id="SSF53756">
    <property type="entry name" value="UDP-Glycosyltransferase/glycogen phosphorylase"/>
    <property type="match status" value="1"/>
</dbReference>
<sequence length="430" mass="47688">MKLLCLSNGHGEDAIAVRICQQLQQLPSSPKIAALPIVGEGQAYIARGIPIIAPTQKMPSGGFVYMDWRQLWRDVRGGLLELLWQQFQAVKAFAKQGGAIIAVGDIVPLFFAWLSGAPYVFVGTAKSEYYLRDECRDVASNVSGRSFKRPWEGWSGSVYLPWERWFMSHPRCKAVFPRDSLTTQILQQWSIPAFDMGNPMMDELESLTPESVSSVGEIENWQGRSLSVCLLPGSRIPEAYENWQQIIEAVASVRNSFRDRSLLFLGAITPSLSLEPLKESLERLGWRLRSAQFYPAKLPISDPTALVFSQGKYQLILTQKAFADCLQAADFAIAMAGTATEQFIGLGKPAITIPGKGPQFTYAFAEAQSRLLGPSILLVKKPSQVAQSLKYLLENPDRLQLIAANGPRRMGKPGASRRIAQCLLEKLRPL</sequence>
<protein>
    <submittedName>
        <fullName evidence="1">Lipid-A-disaccharide synthase-related protein</fullName>
    </submittedName>
</protein>
<comment type="caution">
    <text evidence="1">The sequence shown here is derived from an EMBL/GenBank/DDBJ whole genome shotgun (WGS) entry which is preliminary data.</text>
</comment>
<name>A0ABV4XA81_9CYAN</name>
<dbReference type="InterPro" id="IPR019994">
    <property type="entry name" value="Lipid-A-disac_synthase-rel_put"/>
</dbReference>
<dbReference type="PANTHER" id="PTHR39517">
    <property type="entry name" value="SLL0192 PROTEIN"/>
    <property type="match status" value="1"/>
</dbReference>
<keyword evidence="2" id="KW-1185">Reference proteome</keyword>
<dbReference type="PANTHER" id="PTHR39517:SF1">
    <property type="entry name" value="LIPID-A-DISACCHARIDE SYNTHASE"/>
    <property type="match status" value="1"/>
</dbReference>
<evidence type="ECO:0000313" key="1">
    <source>
        <dbReference type="EMBL" id="MFB2879709.1"/>
    </source>
</evidence>
<dbReference type="Proteomes" id="UP001576774">
    <property type="component" value="Unassembled WGS sequence"/>
</dbReference>